<feature type="region of interest" description="Disordered" evidence="1">
    <location>
        <begin position="623"/>
        <end position="644"/>
    </location>
</feature>
<evidence type="ECO:0000313" key="3">
    <source>
        <dbReference type="Proteomes" id="UP001211907"/>
    </source>
</evidence>
<protein>
    <submittedName>
        <fullName evidence="2">Uncharacterized protein</fullName>
    </submittedName>
</protein>
<feature type="region of interest" description="Disordered" evidence="1">
    <location>
        <begin position="838"/>
        <end position="863"/>
    </location>
</feature>
<feature type="compositionally biased region" description="Basic and acidic residues" evidence="1">
    <location>
        <begin position="206"/>
        <end position="221"/>
    </location>
</feature>
<feature type="compositionally biased region" description="Acidic residues" evidence="1">
    <location>
        <begin position="632"/>
        <end position="643"/>
    </location>
</feature>
<feature type="compositionally biased region" description="Polar residues" evidence="1">
    <location>
        <begin position="152"/>
        <end position="163"/>
    </location>
</feature>
<gene>
    <name evidence="2" type="ORF">HK100_003095</name>
</gene>
<evidence type="ECO:0000256" key="1">
    <source>
        <dbReference type="SAM" id="MobiDB-lite"/>
    </source>
</evidence>
<organism evidence="2 3">
    <name type="scientific">Physocladia obscura</name>
    <dbReference type="NCBI Taxonomy" id="109957"/>
    <lineage>
        <taxon>Eukaryota</taxon>
        <taxon>Fungi</taxon>
        <taxon>Fungi incertae sedis</taxon>
        <taxon>Chytridiomycota</taxon>
        <taxon>Chytridiomycota incertae sedis</taxon>
        <taxon>Chytridiomycetes</taxon>
        <taxon>Chytridiales</taxon>
        <taxon>Chytriomycetaceae</taxon>
        <taxon>Physocladia</taxon>
    </lineage>
</organism>
<name>A0AAD5XJV5_9FUNG</name>
<accession>A0AAD5XJV5</accession>
<feature type="compositionally biased region" description="Polar residues" evidence="1">
    <location>
        <begin position="30"/>
        <end position="82"/>
    </location>
</feature>
<keyword evidence="3" id="KW-1185">Reference proteome</keyword>
<dbReference type="AlphaFoldDB" id="A0AAD5XJV5"/>
<reference evidence="2" key="1">
    <citation type="submission" date="2020-05" db="EMBL/GenBank/DDBJ databases">
        <title>Phylogenomic resolution of chytrid fungi.</title>
        <authorList>
            <person name="Stajich J.E."/>
            <person name="Amses K."/>
            <person name="Simmons R."/>
            <person name="Seto K."/>
            <person name="Myers J."/>
            <person name="Bonds A."/>
            <person name="Quandt C.A."/>
            <person name="Barry K."/>
            <person name="Liu P."/>
            <person name="Grigoriev I."/>
            <person name="Longcore J.E."/>
            <person name="James T.Y."/>
        </authorList>
    </citation>
    <scope>NUCLEOTIDE SEQUENCE</scope>
    <source>
        <strain evidence="2">JEL0513</strain>
    </source>
</reference>
<feature type="region of interest" description="Disordered" evidence="1">
    <location>
        <begin position="1"/>
        <end position="83"/>
    </location>
</feature>
<feature type="compositionally biased region" description="Basic and acidic residues" evidence="1">
    <location>
        <begin position="164"/>
        <end position="173"/>
    </location>
</feature>
<dbReference type="Proteomes" id="UP001211907">
    <property type="component" value="Unassembled WGS sequence"/>
</dbReference>
<proteinExistence type="predicted"/>
<feature type="region of interest" description="Disordered" evidence="1">
    <location>
        <begin position="201"/>
        <end position="238"/>
    </location>
</feature>
<feature type="region of interest" description="Disordered" evidence="1">
    <location>
        <begin position="739"/>
        <end position="784"/>
    </location>
</feature>
<feature type="region of interest" description="Disordered" evidence="1">
    <location>
        <begin position="321"/>
        <end position="357"/>
    </location>
</feature>
<sequence>MALRDKSNLQLDRIQPAKNTDHDPTYPDSLKSSLINAKPTTSSDLRSNNPLNATKLIPSNSAKTNRQYQQQMPLPSPSTYPQHFSVFRDDVNPFVPSTDNASVTSTVTATATTTQTATILRHQRSSTTSPSPPRFRPTKLSTFKPYADTKKSSNTHQEVSQATEGRHRPDRESEFLETANAATELKTMAPNTSCATITTTTTTAAEGEHKNLRGTRNDENRGGGGNDNNRDGAVIGRQDNVSRSSFALRRQQILPLQQKYPSLAQEPLDSSLKNTKSANRAAVYRRNDSYDLATRAKNANTVVMLPVSFNGIVTRKNRVSARPELSPVEENSGCDYVNDNDENDDHGSDGLSGVGHGGKAAKLVVEGEMKNFAIGTTASQKADFKNFGRILNHKKICNDFGHSEDNASNIGLHLDGVHGQEVLEEALFDIEETVEDQQPQLPRSSSLVHNSIDYSHQEYDYADFFAGNRRFPEIIGLGIETYANTASLSKIPAPSSIPPTNQQQQQQQQKKLSPIEKYANSITNRSKIDGDSNQEIIKDLSPIFLRRISSAKIQPPSTPSPPPISLPFVSSVQPLRTSYASSLLMLFQAADASLSKGKEDAKLEEENSGDAVRINYGDIKGGNFSKNGGFGDDNDDNNENDEMSDTRNEPIIEAAVNPILLSAFEGIVKTKNLPSNTKQKELKRPNLKTHLPSTTIADTANLSPTATSTYTTVATATATAANSSALVAAEDARIAKNNGKKRQGLINSTTSGKKITSSNQNNADEDGNCENSNSHEQQWRRKIRKTASTAAAMTVNFNIHASKNSSVNNHNEESMNYDDFGCVSSSNGESRDVFCEVDANSSSGTGTEEFYESGGSSDKNDNENDVVVVEDLGVSFERGDSKGIGKETSDDVLMETAKTVKAAVANVSRGGVRKRGRGRGRKTKMGSTVTALRPRPVLKLNRKDIKWWAYSESILPETGEDGLLF</sequence>
<dbReference type="EMBL" id="JADGJH010000175">
    <property type="protein sequence ID" value="KAJ3135040.1"/>
    <property type="molecule type" value="Genomic_DNA"/>
</dbReference>
<evidence type="ECO:0000313" key="2">
    <source>
        <dbReference type="EMBL" id="KAJ3135040.1"/>
    </source>
</evidence>
<feature type="region of interest" description="Disordered" evidence="1">
    <location>
        <begin position="118"/>
        <end position="173"/>
    </location>
</feature>
<comment type="caution">
    <text evidence="2">The sequence shown here is derived from an EMBL/GenBank/DDBJ whole genome shotgun (WGS) entry which is preliminary data.</text>
</comment>
<feature type="compositionally biased region" description="Polar residues" evidence="1">
    <location>
        <begin position="745"/>
        <end position="762"/>
    </location>
</feature>
<feature type="region of interest" description="Disordered" evidence="1">
    <location>
        <begin position="490"/>
        <end position="514"/>
    </location>
</feature>